<dbReference type="SMART" id="SM00862">
    <property type="entry name" value="Trans_reg_C"/>
    <property type="match status" value="1"/>
</dbReference>
<dbReference type="SUPFAM" id="SSF82171">
    <property type="entry name" value="DPP6 N-terminal domain-like"/>
    <property type="match status" value="1"/>
</dbReference>
<gene>
    <name evidence="6" type="ORF">QFW80_12035</name>
</gene>
<keyword evidence="7" id="KW-1185">Reference proteome</keyword>
<dbReference type="SUPFAM" id="SSF69304">
    <property type="entry name" value="Tricorn protease N-terminal domain"/>
    <property type="match status" value="1"/>
</dbReference>
<dbReference type="EMBL" id="JARXRN010000025">
    <property type="protein sequence ID" value="MDH5831244.1"/>
    <property type="molecule type" value="Genomic_DNA"/>
</dbReference>
<comment type="caution">
    <text evidence="6">The sequence shown here is derived from an EMBL/GenBank/DDBJ whole genome shotgun (WGS) entry which is preliminary data.</text>
</comment>
<feature type="domain" description="OmpR/PhoB-type" evidence="5">
    <location>
        <begin position="6"/>
        <end position="105"/>
    </location>
</feature>
<protein>
    <submittedName>
        <fullName evidence="6">Winged helix-turn-helix domain-containing protein</fullName>
    </submittedName>
</protein>
<feature type="compositionally biased region" description="Pro residues" evidence="4">
    <location>
        <begin position="131"/>
        <end position="140"/>
    </location>
</feature>
<dbReference type="InterPro" id="IPR011042">
    <property type="entry name" value="6-blade_b-propeller_TolB-like"/>
</dbReference>
<dbReference type="Pfam" id="PF00486">
    <property type="entry name" value="Trans_reg_C"/>
    <property type="match status" value="1"/>
</dbReference>
<evidence type="ECO:0000256" key="1">
    <source>
        <dbReference type="ARBA" id="ARBA00009820"/>
    </source>
</evidence>
<dbReference type="PANTHER" id="PTHR36842">
    <property type="entry name" value="PROTEIN TOLB HOMOLOG"/>
    <property type="match status" value="1"/>
</dbReference>
<dbReference type="Gene3D" id="2.120.10.60">
    <property type="entry name" value="Tricorn protease N-terminal domain"/>
    <property type="match status" value="2"/>
</dbReference>
<feature type="region of interest" description="Disordered" evidence="4">
    <location>
        <begin position="112"/>
        <end position="152"/>
    </location>
</feature>
<evidence type="ECO:0000313" key="7">
    <source>
        <dbReference type="Proteomes" id="UP001156831"/>
    </source>
</evidence>
<evidence type="ECO:0000256" key="4">
    <source>
        <dbReference type="SAM" id="MobiDB-lite"/>
    </source>
</evidence>
<dbReference type="Proteomes" id="UP001156831">
    <property type="component" value="Unassembled WGS sequence"/>
</dbReference>
<evidence type="ECO:0000259" key="5">
    <source>
        <dbReference type="PROSITE" id="PS51755"/>
    </source>
</evidence>
<evidence type="ECO:0000256" key="3">
    <source>
        <dbReference type="PROSITE-ProRule" id="PRU01091"/>
    </source>
</evidence>
<evidence type="ECO:0000256" key="2">
    <source>
        <dbReference type="ARBA" id="ARBA00023125"/>
    </source>
</evidence>
<comment type="similarity">
    <text evidence="1">Belongs to the TolB family.</text>
</comment>
<dbReference type="CDD" id="cd00383">
    <property type="entry name" value="trans_reg_C"/>
    <property type="match status" value="1"/>
</dbReference>
<dbReference type="InterPro" id="IPR036388">
    <property type="entry name" value="WH-like_DNA-bd_sf"/>
</dbReference>
<accession>A0ABT6JKP9</accession>
<feature type="DNA-binding region" description="OmpR/PhoB-type" evidence="3">
    <location>
        <begin position="6"/>
        <end position="105"/>
    </location>
</feature>
<dbReference type="PANTHER" id="PTHR36842:SF1">
    <property type="entry name" value="PROTEIN TOLB"/>
    <property type="match status" value="1"/>
</dbReference>
<organism evidence="6 7">
    <name type="scientific">Luteimonas rhizosphaericola</name>
    <dbReference type="NCBI Taxonomy" id="3042024"/>
    <lineage>
        <taxon>Bacteria</taxon>
        <taxon>Pseudomonadati</taxon>
        <taxon>Pseudomonadota</taxon>
        <taxon>Gammaproteobacteria</taxon>
        <taxon>Lysobacterales</taxon>
        <taxon>Lysobacteraceae</taxon>
        <taxon>Luteimonas</taxon>
    </lineage>
</organism>
<dbReference type="Gene3D" id="1.10.10.10">
    <property type="entry name" value="Winged helix-like DNA-binding domain superfamily/Winged helix DNA-binding domain"/>
    <property type="match status" value="1"/>
</dbReference>
<keyword evidence="2 3" id="KW-0238">DNA-binding</keyword>
<dbReference type="SUPFAM" id="SSF46894">
    <property type="entry name" value="C-terminal effector domain of the bipartite response regulators"/>
    <property type="match status" value="1"/>
</dbReference>
<dbReference type="InterPro" id="IPR016032">
    <property type="entry name" value="Sig_transdc_resp-reg_C-effctor"/>
</dbReference>
<dbReference type="InterPro" id="IPR011659">
    <property type="entry name" value="WD40"/>
</dbReference>
<dbReference type="InterPro" id="IPR001867">
    <property type="entry name" value="OmpR/PhoB-type_DNA-bd"/>
</dbReference>
<dbReference type="RefSeq" id="WP_280602198.1">
    <property type="nucleotide sequence ID" value="NZ_JARXRN010000025.1"/>
</dbReference>
<name>A0ABT6JKP9_9GAMM</name>
<evidence type="ECO:0000313" key="6">
    <source>
        <dbReference type="EMBL" id="MDH5831244.1"/>
    </source>
</evidence>
<dbReference type="PROSITE" id="PS51755">
    <property type="entry name" value="OMPR_PHOB"/>
    <property type="match status" value="1"/>
</dbReference>
<dbReference type="Pfam" id="PF07676">
    <property type="entry name" value="PD40"/>
    <property type="match status" value="3"/>
</dbReference>
<sequence>MIAAPAPWLRLLECEVDTVRRVVARADGTSLRVTIKAMQVLLVLAERRGSVVSREALLERVWPHTMPTDDVVTQAVAQLRKAFGDDRDAPRYIETIAKAGYRLLPQVEWDEAGPPSAVAGGNQDATSLSVPSPPATPAPGPESTRTSASHGEVTPGIDAALALPPAAGLRPADAAPAARATMSPAAWLLLGLAVALMAALALLAGRRPADASAVAGMQAAPEGLAQVSYRAITSTPGQERMPALSPDGTRVAFTQAGREGEGGTLMLQAVDTVATRVLVPPEAGHSDVMPAWSPDGARIAFVRVSPQGCRIMLVDANGGPAHEAAPCLRGAYSMYDWTPDGTALVMGGMRVDGEASAPLQRLDLATGRWRPMAYGIAAGDVDLVPRHSPDGRWLGFRRNLSLADLWLMPAAGGTPRRLTTLRGDIRGWDWLPDGSGLVFSHVTGDASLYLYRLADGSIHPLPSLPTGNAVHPDLAARAWQMVFEIDQSRSGVFRVRLDAPDAGDAPEPVFASSGVDMLPAISPDGRTLAFVSDRTLSVQLWLGEVDRPGSLRAVEGLRPVPRHPPAWSEDGRTLLMLGKTGAGDRVFEVEVASGRVRTVDVPGASPVFAAYGARPGELLVGVDGGQGRIRLVLYARDGWRALASLDDVAVARYDPVGNRVYFTRPSRAGLWRAGPALEDVAPVSDVFPAPQHYRHWGVFQGQVHYNGPAEGCATTWQPLPGTAAATRCLSRDSLAIAGSPSVDAAGRWLYLGLPMAQNIDIGWSALPRGFAPAPD</sequence>
<reference evidence="6 7" key="1">
    <citation type="submission" date="2023-04" db="EMBL/GenBank/DDBJ databases">
        <title>Luteimonas sp. M1R5S18.</title>
        <authorList>
            <person name="Sun J.-Q."/>
        </authorList>
    </citation>
    <scope>NUCLEOTIDE SEQUENCE [LARGE SCALE GENOMIC DNA]</scope>
    <source>
        <strain evidence="6 7">M1R5S18</strain>
    </source>
</reference>
<proteinExistence type="inferred from homology"/>
<dbReference type="Gene3D" id="2.120.10.30">
    <property type="entry name" value="TolB, C-terminal domain"/>
    <property type="match status" value="1"/>
</dbReference>